<dbReference type="Proteomes" id="UP000298649">
    <property type="component" value="Chromosome circular"/>
</dbReference>
<proteinExistence type="predicted"/>
<evidence type="ECO:0000256" key="1">
    <source>
        <dbReference type="SAM" id="MobiDB-lite"/>
    </source>
</evidence>
<evidence type="ECO:0000313" key="2">
    <source>
        <dbReference type="EMBL" id="QCL92897.1"/>
    </source>
</evidence>
<protein>
    <submittedName>
        <fullName evidence="2">Uncharacterized protein</fullName>
    </submittedName>
</protein>
<dbReference type="AlphaFoldDB" id="A0A4D7YED1"/>
<accession>A0A4D7YED1</accession>
<gene>
    <name evidence="2" type="ORF">CFBP7129_00825</name>
</gene>
<evidence type="ECO:0000313" key="3">
    <source>
        <dbReference type="Proteomes" id="UP000298649"/>
    </source>
</evidence>
<sequence length="59" mass="6854">MSERREYEQAATNGKPATRRVKLPGDAGFVERSESPRVIAKRLMLEKRQRELEAKIGRR</sequence>
<dbReference type="RefSeq" id="WP_045533618.1">
    <property type="nucleotide sequence ID" value="NZ_CP039922.1"/>
</dbReference>
<organism evidence="2 3">
    <name type="scientific">Agrobacterium tumefaciens</name>
    <dbReference type="NCBI Taxonomy" id="358"/>
    <lineage>
        <taxon>Bacteria</taxon>
        <taxon>Pseudomonadati</taxon>
        <taxon>Pseudomonadota</taxon>
        <taxon>Alphaproteobacteria</taxon>
        <taxon>Hyphomicrobiales</taxon>
        <taxon>Rhizobiaceae</taxon>
        <taxon>Rhizobium/Agrobacterium group</taxon>
        <taxon>Agrobacterium</taxon>
        <taxon>Agrobacterium tumefaciens complex</taxon>
    </lineage>
</organism>
<reference evidence="2 3" key="1">
    <citation type="submission" date="2019-04" db="EMBL/GenBank/DDBJ databases">
        <title>Complete genome sequence of Agrobacterium tumefaciens CFBP7129.</title>
        <authorList>
            <person name="Haryono M."/>
            <person name="Lin Y.-C."/>
            <person name="Lai E.-M."/>
            <person name="Kuo C.-H."/>
        </authorList>
    </citation>
    <scope>NUCLEOTIDE SEQUENCE [LARGE SCALE GENOMIC DNA]</scope>
    <source>
        <strain evidence="2 3">CFBP7129</strain>
    </source>
</reference>
<feature type="region of interest" description="Disordered" evidence="1">
    <location>
        <begin position="1"/>
        <end position="27"/>
    </location>
</feature>
<dbReference type="EMBL" id="CP039922">
    <property type="protein sequence ID" value="QCL92897.1"/>
    <property type="molecule type" value="Genomic_DNA"/>
</dbReference>
<name>A0A4D7YED1_AGRTU</name>